<name>G7TI69_XANOB</name>
<accession>G7TI69</accession>
<reference evidence="1 2" key="1">
    <citation type="journal article" date="2011" name="J. Bacteriol.">
        <title>Two new complete genome sequences offer insight into host and tissue specificity of plant pathogenic Xanthomonas spp.</title>
        <authorList>
            <person name="Bogdanove A.J."/>
            <person name="Koebnik R."/>
            <person name="Lu H."/>
            <person name="Furutani A."/>
            <person name="Angiuoli S.V."/>
            <person name="Patil P.B."/>
            <person name="Van Sluys M.A."/>
            <person name="Ryan R.P."/>
            <person name="Meyer D.F."/>
            <person name="Han S.W."/>
            <person name="Aparna G."/>
            <person name="Rajaram M."/>
            <person name="Delcher A.L."/>
            <person name="Phillippy A.M."/>
            <person name="Puiu D."/>
            <person name="Schatz M.C."/>
            <person name="Shumway M."/>
            <person name="Sommer D.D."/>
            <person name="Trapnell C."/>
            <person name="Benahmed F."/>
            <person name="Dimitrov G."/>
            <person name="Madupu R."/>
            <person name="Radune D."/>
            <person name="Sullivan S."/>
            <person name="Jha G."/>
            <person name="Ishihara H."/>
            <person name="Lee S.W."/>
            <person name="Pandey A."/>
            <person name="Sharma V."/>
            <person name="Sriariyanun M."/>
            <person name="Szurek B."/>
            <person name="Vera-Cruz C.M."/>
            <person name="Dorman K.S."/>
            <person name="Ronald P.C."/>
            <person name="Verdier V."/>
            <person name="Dow J.M."/>
            <person name="Sonti R.V."/>
            <person name="Tsuge S."/>
            <person name="Brendel V.P."/>
            <person name="Rabinowicz P.D."/>
            <person name="Leach J.E."/>
            <person name="White F.F."/>
            <person name="Salzberg S.L."/>
        </authorList>
    </citation>
    <scope>NUCLEOTIDE SEQUENCE [LARGE SCALE GENOMIC DNA]</scope>
    <source>
        <strain evidence="1 2">BLS256</strain>
    </source>
</reference>
<organism evidence="1 2">
    <name type="scientific">Xanthomonas oryzae pv. oryzicola (strain BLS256)</name>
    <dbReference type="NCBI Taxonomy" id="383407"/>
    <lineage>
        <taxon>Bacteria</taxon>
        <taxon>Pseudomonadati</taxon>
        <taxon>Pseudomonadota</taxon>
        <taxon>Gammaproteobacteria</taxon>
        <taxon>Lysobacterales</taxon>
        <taxon>Lysobacteraceae</taxon>
        <taxon>Xanthomonas</taxon>
    </lineage>
</organism>
<dbReference type="AlphaFoldDB" id="G7TI69"/>
<evidence type="ECO:0000313" key="1">
    <source>
        <dbReference type="EMBL" id="AEQ95589.1"/>
    </source>
</evidence>
<dbReference type="HOGENOM" id="CLU_3159372_0_0_6"/>
<dbReference type="EMBL" id="CP003057">
    <property type="protein sequence ID" value="AEQ95589.1"/>
    <property type="molecule type" value="Genomic_DNA"/>
</dbReference>
<protein>
    <submittedName>
        <fullName evidence="1">Uncharacterized protein</fullName>
    </submittedName>
</protein>
<dbReference type="KEGG" id="xor:XOC_1407"/>
<evidence type="ECO:0000313" key="2">
    <source>
        <dbReference type="Proteomes" id="UP000008851"/>
    </source>
</evidence>
<sequence>MQAMHLRSERRLRLHGERIGVGLVAQQLQQQLQQQSQHQSPRPVGQWP</sequence>
<proteinExistence type="predicted"/>
<gene>
    <name evidence="1" type="ORF">XOC_1407</name>
</gene>
<dbReference type="Proteomes" id="UP000008851">
    <property type="component" value="Chromosome"/>
</dbReference>